<keyword evidence="2" id="KW-1185">Reference proteome</keyword>
<gene>
    <name evidence="1" type="ORF">DFR76_106391</name>
</gene>
<accession>A0A370I466</accession>
<dbReference type="PIRSF" id="PIRSF017393">
    <property type="entry name" value="MTase_SAV2177"/>
    <property type="match status" value="1"/>
</dbReference>
<dbReference type="Pfam" id="PF04672">
    <property type="entry name" value="Methyltransf_19"/>
    <property type="match status" value="1"/>
</dbReference>
<dbReference type="GO" id="GO:0008168">
    <property type="term" value="F:methyltransferase activity"/>
    <property type="evidence" value="ECO:0007669"/>
    <property type="project" value="UniProtKB-KW"/>
</dbReference>
<dbReference type="CDD" id="cd02440">
    <property type="entry name" value="AdoMet_MTases"/>
    <property type="match status" value="1"/>
</dbReference>
<keyword evidence="1" id="KW-0808">Transferase</keyword>
<dbReference type="InterPro" id="IPR006764">
    <property type="entry name" value="SAM_dep_MeTrfase_SAV2177_type"/>
</dbReference>
<name>A0A370I466_9NOCA</name>
<dbReference type="GO" id="GO:0032259">
    <property type="term" value="P:methylation"/>
    <property type="evidence" value="ECO:0007669"/>
    <property type="project" value="UniProtKB-KW"/>
</dbReference>
<protein>
    <submittedName>
        <fullName evidence="1">S-adenosyl methyltransferase</fullName>
    </submittedName>
</protein>
<evidence type="ECO:0000313" key="1">
    <source>
        <dbReference type="EMBL" id="RDI65519.1"/>
    </source>
</evidence>
<dbReference type="EMBL" id="QQBC01000006">
    <property type="protein sequence ID" value="RDI65519.1"/>
    <property type="molecule type" value="Genomic_DNA"/>
</dbReference>
<comment type="caution">
    <text evidence="1">The sequence shown here is derived from an EMBL/GenBank/DDBJ whole genome shotgun (WGS) entry which is preliminary data.</text>
</comment>
<dbReference type="InterPro" id="IPR029063">
    <property type="entry name" value="SAM-dependent_MTases_sf"/>
</dbReference>
<dbReference type="RefSeq" id="WP_067995922.1">
    <property type="nucleotide sequence ID" value="NZ_QQBC01000006.1"/>
</dbReference>
<reference evidence="1 2" key="1">
    <citation type="submission" date="2018-07" db="EMBL/GenBank/DDBJ databases">
        <title>Genomic Encyclopedia of Type Strains, Phase IV (KMG-IV): sequencing the most valuable type-strain genomes for metagenomic binning, comparative biology and taxonomic classification.</title>
        <authorList>
            <person name="Goeker M."/>
        </authorList>
    </citation>
    <scope>NUCLEOTIDE SEQUENCE [LARGE SCALE GENOMIC DNA]</scope>
    <source>
        <strain evidence="1 2">DSM 44290</strain>
    </source>
</reference>
<dbReference type="STRING" id="1210086.GCA_001613105_02050"/>
<keyword evidence="1" id="KW-0489">Methyltransferase</keyword>
<proteinExistence type="predicted"/>
<dbReference type="Gene3D" id="3.40.50.150">
    <property type="entry name" value="Vaccinia Virus protein VP39"/>
    <property type="match status" value="1"/>
</dbReference>
<dbReference type="AlphaFoldDB" id="A0A370I466"/>
<sequence length="263" mass="28219">MSKLGRAPKGVDASKPNSARVYDYLLGGRNNYSVDRLVAEQMIEAIPDIRAIAAANRQFVLLATTTAAQAGVRQFIDLGAGIPTSPAVHEMAQKIDADARVVAVDYDPVVQAHANAFLSGVPGVTPILADARRPRELIAALRDRELIDFEQPIAVLLTGVLHYVMDDEHPAEIIAGYREAMAPGSYLVLSHGSTDTEPTFLEESAGAAAGSSAQFVYRSHAEIAEYFEGFELLEPGVAPVQRWLGDDAPATRLTMLGGIARRP</sequence>
<dbReference type="SUPFAM" id="SSF53335">
    <property type="entry name" value="S-adenosyl-L-methionine-dependent methyltransferases"/>
    <property type="match status" value="1"/>
</dbReference>
<dbReference type="Proteomes" id="UP000254869">
    <property type="component" value="Unassembled WGS sequence"/>
</dbReference>
<organism evidence="1 2">
    <name type="scientific">Nocardia pseudobrasiliensis</name>
    <dbReference type="NCBI Taxonomy" id="45979"/>
    <lineage>
        <taxon>Bacteria</taxon>
        <taxon>Bacillati</taxon>
        <taxon>Actinomycetota</taxon>
        <taxon>Actinomycetes</taxon>
        <taxon>Mycobacteriales</taxon>
        <taxon>Nocardiaceae</taxon>
        <taxon>Nocardia</taxon>
    </lineage>
</organism>
<evidence type="ECO:0000313" key="2">
    <source>
        <dbReference type="Proteomes" id="UP000254869"/>
    </source>
</evidence>